<keyword evidence="5 14" id="KW-0812">Transmembrane</keyword>
<dbReference type="Pfam" id="PF06295">
    <property type="entry name" value="ZapG-like"/>
    <property type="match status" value="1"/>
</dbReference>
<keyword evidence="6" id="KW-0133">Cell shape</keyword>
<evidence type="ECO:0000256" key="7">
    <source>
        <dbReference type="ARBA" id="ARBA00022989"/>
    </source>
</evidence>
<organism evidence="15 16">
    <name type="scientific">Thauera aromatica K172</name>
    <dbReference type="NCBI Taxonomy" id="44139"/>
    <lineage>
        <taxon>Bacteria</taxon>
        <taxon>Pseudomonadati</taxon>
        <taxon>Pseudomonadota</taxon>
        <taxon>Betaproteobacteria</taxon>
        <taxon>Rhodocyclales</taxon>
        <taxon>Zoogloeaceae</taxon>
        <taxon>Thauera</taxon>
    </lineage>
</organism>
<dbReference type="PANTHER" id="PTHR39579">
    <property type="entry name" value="INNER MEMBRANE PROTEIN YHCB"/>
    <property type="match status" value="1"/>
</dbReference>
<evidence type="ECO:0000256" key="6">
    <source>
        <dbReference type="ARBA" id="ARBA00022960"/>
    </source>
</evidence>
<dbReference type="AlphaFoldDB" id="A0A2R4BS29"/>
<dbReference type="InterPro" id="IPR009386">
    <property type="entry name" value="ZapG-like"/>
</dbReference>
<dbReference type="EMBL" id="CP028339">
    <property type="protein sequence ID" value="AVR90004.1"/>
    <property type="molecule type" value="Genomic_DNA"/>
</dbReference>
<evidence type="ECO:0000256" key="13">
    <source>
        <dbReference type="SAM" id="MobiDB-lite"/>
    </source>
</evidence>
<evidence type="ECO:0000313" key="15">
    <source>
        <dbReference type="EMBL" id="AVR90004.1"/>
    </source>
</evidence>
<evidence type="ECO:0000256" key="3">
    <source>
        <dbReference type="ARBA" id="ARBA00022519"/>
    </source>
</evidence>
<keyword evidence="2" id="KW-1003">Cell membrane</keyword>
<evidence type="ECO:0000256" key="11">
    <source>
        <dbReference type="ARBA" id="ARBA00035703"/>
    </source>
</evidence>
<feature type="compositionally biased region" description="Basic and acidic residues" evidence="13">
    <location>
        <begin position="213"/>
        <end position="224"/>
    </location>
</feature>
<reference evidence="15 16" key="1">
    <citation type="submission" date="2018-03" db="EMBL/GenBank/DDBJ databases">
        <title>Complete genome sequence of Thauera aromatica, a model organism for studying aromatic compound degradation under denitrifying conditions.</title>
        <authorList>
            <person name="Lo H.-Y."/>
            <person name="Goris T."/>
            <person name="Boll M."/>
            <person name="Mueller J.A."/>
        </authorList>
    </citation>
    <scope>NUCLEOTIDE SEQUENCE [LARGE SCALE GENOMIC DNA]</scope>
    <source>
        <strain evidence="15 16">K172</strain>
    </source>
</reference>
<dbReference type="RefSeq" id="WP_107222021.1">
    <property type="nucleotide sequence ID" value="NZ_CP028339.1"/>
</dbReference>
<protein>
    <recommendedName>
        <fullName evidence="11">Z-ring associated protein G</fullName>
    </recommendedName>
    <alternativeName>
        <fullName evidence="12">Cell division protein ZapG</fullName>
    </alternativeName>
</protein>
<gene>
    <name evidence="15" type="ORF">Tharo_3123</name>
</gene>
<dbReference type="GO" id="GO:0051301">
    <property type="term" value="P:cell division"/>
    <property type="evidence" value="ECO:0007669"/>
    <property type="project" value="UniProtKB-KW"/>
</dbReference>
<evidence type="ECO:0000256" key="12">
    <source>
        <dbReference type="ARBA" id="ARBA00035727"/>
    </source>
</evidence>
<feature type="transmembrane region" description="Helical" evidence="14">
    <location>
        <begin position="6"/>
        <end position="25"/>
    </location>
</feature>
<dbReference type="PANTHER" id="PTHR39579:SF1">
    <property type="entry name" value="INNER MEMBRANE PROTEIN YHCB"/>
    <property type="match status" value="1"/>
</dbReference>
<proteinExistence type="inferred from homology"/>
<evidence type="ECO:0000256" key="1">
    <source>
        <dbReference type="ARBA" id="ARBA00004377"/>
    </source>
</evidence>
<keyword evidence="4" id="KW-0132">Cell division</keyword>
<evidence type="ECO:0000256" key="10">
    <source>
        <dbReference type="ARBA" id="ARBA00035657"/>
    </source>
</evidence>
<evidence type="ECO:0000256" key="14">
    <source>
        <dbReference type="SAM" id="Phobius"/>
    </source>
</evidence>
<dbReference type="KEGG" id="tak:Tharo_3123"/>
<dbReference type="GO" id="GO:0008360">
    <property type="term" value="P:regulation of cell shape"/>
    <property type="evidence" value="ECO:0007669"/>
    <property type="project" value="UniProtKB-KW"/>
</dbReference>
<sequence>MTPQTAWLLAISAVIVAALIGFFVGRRFGAGKARIDELEAELGRQQDEVDRYRAEVAAHFDQTATLFVSMADSYRALSEHLSAGYEKLSSAPSHAPFPQRIEALQVVGEGSASEPDGRPGADERREGAAASRAAAAAAGAATIAAGAAMGGGIGAEGEDGGYEEDGEGDEGGEREEGGAAPARTVAGDAGIDEERREEDAAGVALDPIAEEVSGERAGRGEEAK</sequence>
<name>A0A2R4BS29_THAAR</name>
<feature type="compositionally biased region" description="Basic and acidic residues" evidence="13">
    <location>
        <begin position="115"/>
        <end position="127"/>
    </location>
</feature>
<evidence type="ECO:0000313" key="16">
    <source>
        <dbReference type="Proteomes" id="UP000241885"/>
    </source>
</evidence>
<accession>A0A2R4BS29</accession>
<keyword evidence="7 14" id="KW-1133">Transmembrane helix</keyword>
<comment type="subcellular location">
    <subcellularLocation>
        <location evidence="1">Cell inner membrane</location>
        <topology evidence="1">Single-pass membrane protein</topology>
    </subcellularLocation>
</comment>
<dbReference type="GO" id="GO:0005886">
    <property type="term" value="C:plasma membrane"/>
    <property type="evidence" value="ECO:0007669"/>
    <property type="project" value="UniProtKB-SubCell"/>
</dbReference>
<keyword evidence="3" id="KW-0997">Cell inner membrane</keyword>
<comment type="similarity">
    <text evidence="10">Belongs to the ZapG family.</text>
</comment>
<keyword evidence="9" id="KW-0131">Cell cycle</keyword>
<evidence type="ECO:0000256" key="5">
    <source>
        <dbReference type="ARBA" id="ARBA00022692"/>
    </source>
</evidence>
<feature type="region of interest" description="Disordered" evidence="13">
    <location>
        <begin position="108"/>
        <end position="130"/>
    </location>
</feature>
<evidence type="ECO:0000256" key="9">
    <source>
        <dbReference type="ARBA" id="ARBA00023306"/>
    </source>
</evidence>
<dbReference type="Proteomes" id="UP000241885">
    <property type="component" value="Chromosome"/>
</dbReference>
<evidence type="ECO:0000256" key="2">
    <source>
        <dbReference type="ARBA" id="ARBA00022475"/>
    </source>
</evidence>
<keyword evidence="8 14" id="KW-0472">Membrane</keyword>
<dbReference type="OrthoDB" id="8527774at2"/>
<feature type="region of interest" description="Disordered" evidence="13">
    <location>
        <begin position="154"/>
        <end position="224"/>
    </location>
</feature>
<evidence type="ECO:0000256" key="4">
    <source>
        <dbReference type="ARBA" id="ARBA00022618"/>
    </source>
</evidence>
<feature type="compositionally biased region" description="Acidic residues" evidence="13">
    <location>
        <begin position="156"/>
        <end position="173"/>
    </location>
</feature>
<evidence type="ECO:0000256" key="8">
    <source>
        <dbReference type="ARBA" id="ARBA00023136"/>
    </source>
</evidence>
<keyword evidence="16" id="KW-1185">Reference proteome</keyword>